<dbReference type="SUPFAM" id="SSF53850">
    <property type="entry name" value="Periplasmic binding protein-like II"/>
    <property type="match status" value="1"/>
</dbReference>
<feature type="domain" description="HTH lysR-type" evidence="5">
    <location>
        <begin position="13"/>
        <end position="70"/>
    </location>
</feature>
<reference evidence="6 7" key="1">
    <citation type="submission" date="2019-10" db="EMBL/GenBank/DDBJ databases">
        <title>Pseudopuniceibacterium sp. HQ09 islated from Antarctica.</title>
        <authorList>
            <person name="Liao L."/>
            <person name="Su S."/>
            <person name="Chen B."/>
            <person name="Yu Y."/>
        </authorList>
    </citation>
    <scope>NUCLEOTIDE SEQUENCE [LARGE SCALE GENOMIC DNA]</scope>
    <source>
        <strain evidence="6 7">HQ09</strain>
    </source>
</reference>
<dbReference type="GO" id="GO:0003700">
    <property type="term" value="F:DNA-binding transcription factor activity"/>
    <property type="evidence" value="ECO:0007669"/>
    <property type="project" value="InterPro"/>
</dbReference>
<dbReference type="Proteomes" id="UP000594118">
    <property type="component" value="Chromosome"/>
</dbReference>
<keyword evidence="7" id="KW-1185">Reference proteome</keyword>
<evidence type="ECO:0000313" key="7">
    <source>
        <dbReference type="Proteomes" id="UP000594118"/>
    </source>
</evidence>
<dbReference type="Pfam" id="PF03466">
    <property type="entry name" value="LysR_substrate"/>
    <property type="match status" value="1"/>
</dbReference>
<dbReference type="GO" id="GO:0032993">
    <property type="term" value="C:protein-DNA complex"/>
    <property type="evidence" value="ECO:0007669"/>
    <property type="project" value="TreeGrafter"/>
</dbReference>
<dbReference type="InterPro" id="IPR005119">
    <property type="entry name" value="LysR_subst-bd"/>
</dbReference>
<dbReference type="PANTHER" id="PTHR30346">
    <property type="entry name" value="TRANSCRIPTIONAL DUAL REGULATOR HCAR-RELATED"/>
    <property type="match status" value="1"/>
</dbReference>
<dbReference type="Pfam" id="PF00126">
    <property type="entry name" value="HTH_1"/>
    <property type="match status" value="1"/>
</dbReference>
<dbReference type="PROSITE" id="PS50931">
    <property type="entry name" value="HTH_LYSR"/>
    <property type="match status" value="1"/>
</dbReference>
<dbReference type="Gene3D" id="3.40.190.10">
    <property type="entry name" value="Periplasmic binding protein-like II"/>
    <property type="match status" value="2"/>
</dbReference>
<organism evidence="6 7">
    <name type="scientific">Pseudooceanicola spongiae</name>
    <dbReference type="NCBI Taxonomy" id="2613965"/>
    <lineage>
        <taxon>Bacteria</taxon>
        <taxon>Pseudomonadati</taxon>
        <taxon>Pseudomonadota</taxon>
        <taxon>Alphaproteobacteria</taxon>
        <taxon>Rhodobacterales</taxon>
        <taxon>Paracoccaceae</taxon>
        <taxon>Pseudooceanicola</taxon>
    </lineage>
</organism>
<dbReference type="EMBL" id="CP045201">
    <property type="protein sequence ID" value="QOL80823.1"/>
    <property type="molecule type" value="Genomic_DNA"/>
</dbReference>
<gene>
    <name evidence="6" type="ORF">F3W81_08350</name>
</gene>
<keyword evidence="4" id="KW-0804">Transcription</keyword>
<evidence type="ECO:0000313" key="6">
    <source>
        <dbReference type="EMBL" id="QOL80823.1"/>
    </source>
</evidence>
<evidence type="ECO:0000256" key="3">
    <source>
        <dbReference type="ARBA" id="ARBA00023125"/>
    </source>
</evidence>
<protein>
    <submittedName>
        <fullName evidence="6">LysR family transcriptional regulator</fullName>
    </submittedName>
</protein>
<dbReference type="KEGG" id="pshq:F3W81_08350"/>
<name>A0A7L9WLM2_9RHOB</name>
<dbReference type="InterPro" id="IPR000847">
    <property type="entry name" value="LysR_HTH_N"/>
</dbReference>
<dbReference type="Gene3D" id="1.10.10.10">
    <property type="entry name" value="Winged helix-like DNA-binding domain superfamily/Winged helix DNA-binding domain"/>
    <property type="match status" value="1"/>
</dbReference>
<dbReference type="SUPFAM" id="SSF46785">
    <property type="entry name" value="Winged helix' DNA-binding domain"/>
    <property type="match status" value="1"/>
</dbReference>
<dbReference type="GO" id="GO:0003677">
    <property type="term" value="F:DNA binding"/>
    <property type="evidence" value="ECO:0007669"/>
    <property type="project" value="UniProtKB-KW"/>
</dbReference>
<evidence type="ECO:0000256" key="2">
    <source>
        <dbReference type="ARBA" id="ARBA00023015"/>
    </source>
</evidence>
<comment type="similarity">
    <text evidence="1">Belongs to the LysR transcriptional regulatory family.</text>
</comment>
<evidence type="ECO:0000256" key="1">
    <source>
        <dbReference type="ARBA" id="ARBA00009437"/>
    </source>
</evidence>
<sequence>MGTYSMDISAMSPSLKQLAYIIAVQESGSFAKAAQKMNISQSSILAAVDTIEQDLGIRIFSRQKGRGVYTTAAGEKFITSARRLLMAEQEFSRDVRAQGQDDESLRIGLFEPFSSIMMVEVLRRLRQQIGSISVELVEADQPSLKRYLDRGEVDVVVVYDLGPDFTGTIERIGRAPPHVMVHEDNPLAQYDAISISQLAQQPVALLSLPLTMTYLMTLFDYSSHRPKIVFKSRSYDTIIRSVSNGFGATILNAWPRTPLPLEQRTRRLRLTDPLPAPNVITVDHYGDMRPRAVEVFINILKEYFAEAYHHF</sequence>
<keyword evidence="2" id="KW-0805">Transcription regulation</keyword>
<dbReference type="InterPro" id="IPR036388">
    <property type="entry name" value="WH-like_DNA-bd_sf"/>
</dbReference>
<dbReference type="AlphaFoldDB" id="A0A7L9WLM2"/>
<dbReference type="PANTHER" id="PTHR30346:SF0">
    <property type="entry name" value="HCA OPERON TRANSCRIPTIONAL ACTIVATOR HCAR"/>
    <property type="match status" value="1"/>
</dbReference>
<dbReference type="InterPro" id="IPR036390">
    <property type="entry name" value="WH_DNA-bd_sf"/>
</dbReference>
<evidence type="ECO:0000256" key="4">
    <source>
        <dbReference type="ARBA" id="ARBA00023163"/>
    </source>
</evidence>
<proteinExistence type="inferred from homology"/>
<accession>A0A7L9WLM2</accession>
<evidence type="ECO:0000259" key="5">
    <source>
        <dbReference type="PROSITE" id="PS50931"/>
    </source>
</evidence>
<keyword evidence="3" id="KW-0238">DNA-binding</keyword>